<proteinExistence type="inferred from homology"/>
<feature type="domain" description="Acyltransferase 3" evidence="8">
    <location>
        <begin position="10"/>
        <end position="350"/>
    </location>
</feature>
<evidence type="ECO:0000256" key="1">
    <source>
        <dbReference type="ARBA" id="ARBA00004651"/>
    </source>
</evidence>
<dbReference type="AlphaFoldDB" id="A0A559JH35"/>
<name>A0A559JH35_9BACL</name>
<evidence type="ECO:0000256" key="3">
    <source>
        <dbReference type="ARBA" id="ARBA00022475"/>
    </source>
</evidence>
<dbReference type="InterPro" id="IPR002656">
    <property type="entry name" value="Acyl_transf_3_dom"/>
</dbReference>
<feature type="transmembrane region" description="Helical" evidence="7">
    <location>
        <begin position="130"/>
        <end position="153"/>
    </location>
</feature>
<feature type="transmembrane region" description="Helical" evidence="7">
    <location>
        <begin position="339"/>
        <end position="365"/>
    </location>
</feature>
<feature type="transmembrane region" description="Helical" evidence="7">
    <location>
        <begin position="12"/>
        <end position="31"/>
    </location>
</feature>
<dbReference type="GO" id="GO:0009246">
    <property type="term" value="P:enterobacterial common antigen biosynthetic process"/>
    <property type="evidence" value="ECO:0007669"/>
    <property type="project" value="TreeGrafter"/>
</dbReference>
<feature type="transmembrane region" description="Helical" evidence="7">
    <location>
        <begin position="270"/>
        <end position="286"/>
    </location>
</feature>
<dbReference type="GO" id="GO:0005886">
    <property type="term" value="C:plasma membrane"/>
    <property type="evidence" value="ECO:0007669"/>
    <property type="project" value="UniProtKB-SubCell"/>
</dbReference>
<keyword evidence="9" id="KW-0808">Transferase</keyword>
<keyword evidence="5 7" id="KW-1133">Transmembrane helix</keyword>
<evidence type="ECO:0000256" key="5">
    <source>
        <dbReference type="ARBA" id="ARBA00022989"/>
    </source>
</evidence>
<feature type="transmembrane region" description="Helical" evidence="7">
    <location>
        <begin position="51"/>
        <end position="69"/>
    </location>
</feature>
<evidence type="ECO:0000256" key="7">
    <source>
        <dbReference type="SAM" id="Phobius"/>
    </source>
</evidence>
<keyword evidence="3" id="KW-1003">Cell membrane</keyword>
<dbReference type="Proteomes" id="UP000316330">
    <property type="component" value="Unassembled WGS sequence"/>
</dbReference>
<comment type="subcellular location">
    <subcellularLocation>
        <location evidence="1">Cell membrane</location>
        <topology evidence="1">Multi-pass membrane protein</topology>
    </subcellularLocation>
</comment>
<dbReference type="OrthoDB" id="65129at2"/>
<keyword evidence="9" id="KW-0012">Acyltransferase</keyword>
<evidence type="ECO:0000259" key="8">
    <source>
        <dbReference type="Pfam" id="PF01757"/>
    </source>
</evidence>
<protein>
    <submittedName>
        <fullName evidence="9">Acyltransferase</fullName>
    </submittedName>
</protein>
<dbReference type="EMBL" id="VNJJ01000007">
    <property type="protein sequence ID" value="TVX99190.1"/>
    <property type="molecule type" value="Genomic_DNA"/>
</dbReference>
<dbReference type="Pfam" id="PF01757">
    <property type="entry name" value="Acyl_transf_3"/>
    <property type="match status" value="1"/>
</dbReference>
<dbReference type="PANTHER" id="PTHR40074">
    <property type="entry name" value="O-ACETYLTRANSFERASE WECH"/>
    <property type="match status" value="1"/>
</dbReference>
<accession>A0A559JH35</accession>
<organism evidence="9 10">
    <name type="scientific">Cohnella terricola</name>
    <dbReference type="NCBI Taxonomy" id="1289167"/>
    <lineage>
        <taxon>Bacteria</taxon>
        <taxon>Bacillati</taxon>
        <taxon>Bacillota</taxon>
        <taxon>Bacilli</taxon>
        <taxon>Bacillales</taxon>
        <taxon>Paenibacillaceae</taxon>
        <taxon>Cohnella</taxon>
    </lineage>
</organism>
<evidence type="ECO:0000256" key="6">
    <source>
        <dbReference type="ARBA" id="ARBA00023136"/>
    </source>
</evidence>
<feature type="transmembrane region" description="Helical" evidence="7">
    <location>
        <begin position="228"/>
        <end position="250"/>
    </location>
</feature>
<keyword evidence="6 7" id="KW-0472">Membrane</keyword>
<sequence>MRRENLAPLQIVRALCIIAVLCVHSTSNAIAEMKESNYYLVYNFLNTFMRYGTPTFIFLSSFVLFYNYYEAPLTGGRIGRFYGRRLKFILLPYFLFSVFYYLVAYELNHYDLSLAEAIGQFGRKALVGKAFFHLYFVFVNVQFYLFFPLALWTLKKVPGLLKWCIPLGLALEYGFVLLNKYDWHVTHPGSWMLSYVAYYLLGAYLGSCFPRIKGWIVASRDNATKARVAFWVLIWGGWLAAALSHVFVYYQQRMYGTRYNTLLYDFLWNAHTYLGVVVLIQIAFFIHRRLSKRALRMLSLLGSLSFGIYLIHPFFLVVYESHPPSTGNSMLIHAWYAGKFLIVLGCSWLTVGLAARYFPFSWIFFGNSSLREVGKARRVSDPGETGKGGAWHAD</sequence>
<evidence type="ECO:0000313" key="10">
    <source>
        <dbReference type="Proteomes" id="UP000316330"/>
    </source>
</evidence>
<comment type="caution">
    <text evidence="9">The sequence shown here is derived from an EMBL/GenBank/DDBJ whole genome shotgun (WGS) entry which is preliminary data.</text>
</comment>
<feature type="transmembrane region" description="Helical" evidence="7">
    <location>
        <begin position="298"/>
        <end position="319"/>
    </location>
</feature>
<keyword evidence="10" id="KW-1185">Reference proteome</keyword>
<gene>
    <name evidence="9" type="ORF">FPZ45_13945</name>
</gene>
<dbReference type="PANTHER" id="PTHR40074:SF2">
    <property type="entry name" value="O-ACETYLTRANSFERASE WECH"/>
    <property type="match status" value="1"/>
</dbReference>
<feature type="transmembrane region" description="Helical" evidence="7">
    <location>
        <begin position="160"/>
        <end position="178"/>
    </location>
</feature>
<dbReference type="GO" id="GO:0016413">
    <property type="term" value="F:O-acetyltransferase activity"/>
    <property type="evidence" value="ECO:0007669"/>
    <property type="project" value="TreeGrafter"/>
</dbReference>
<keyword evidence="4 7" id="KW-0812">Transmembrane</keyword>
<feature type="transmembrane region" description="Helical" evidence="7">
    <location>
        <begin position="190"/>
        <end position="207"/>
    </location>
</feature>
<evidence type="ECO:0000313" key="9">
    <source>
        <dbReference type="EMBL" id="TVX99190.1"/>
    </source>
</evidence>
<reference evidence="9 10" key="1">
    <citation type="submission" date="2019-07" db="EMBL/GenBank/DDBJ databases">
        <authorList>
            <person name="Kim J."/>
        </authorList>
    </citation>
    <scope>NUCLEOTIDE SEQUENCE [LARGE SCALE GENOMIC DNA]</scope>
    <source>
        <strain evidence="9 10">G13</strain>
    </source>
</reference>
<evidence type="ECO:0000256" key="4">
    <source>
        <dbReference type="ARBA" id="ARBA00022692"/>
    </source>
</evidence>
<evidence type="ECO:0000256" key="2">
    <source>
        <dbReference type="ARBA" id="ARBA00007400"/>
    </source>
</evidence>
<feature type="transmembrane region" description="Helical" evidence="7">
    <location>
        <begin position="90"/>
        <end position="110"/>
    </location>
</feature>
<comment type="similarity">
    <text evidence="2">Belongs to the acyltransferase 3 family.</text>
</comment>